<dbReference type="PROSITE" id="PS50003">
    <property type="entry name" value="PH_DOMAIN"/>
    <property type="match status" value="1"/>
</dbReference>
<name>A0A8T0A148_9BILA</name>
<gene>
    <name evidence="8" type="ORF">Mgra_00000695</name>
</gene>
<dbReference type="SMART" id="SM00312">
    <property type="entry name" value="PX"/>
    <property type="match status" value="1"/>
</dbReference>
<dbReference type="SUPFAM" id="SSF64268">
    <property type="entry name" value="PX domain"/>
    <property type="match status" value="1"/>
</dbReference>
<dbReference type="InterPro" id="IPR001849">
    <property type="entry name" value="PH_domain"/>
</dbReference>
<dbReference type="Pfam" id="PF00169">
    <property type="entry name" value="PH"/>
    <property type="match status" value="1"/>
</dbReference>
<dbReference type="OrthoDB" id="5859990at2759"/>
<protein>
    <submittedName>
        <fullName evidence="8">Phospholipase</fullName>
    </submittedName>
</protein>
<keyword evidence="4" id="KW-0443">Lipid metabolism</keyword>
<organism evidence="8 9">
    <name type="scientific">Meloidogyne graminicola</name>
    <dbReference type="NCBI Taxonomy" id="189291"/>
    <lineage>
        <taxon>Eukaryota</taxon>
        <taxon>Metazoa</taxon>
        <taxon>Ecdysozoa</taxon>
        <taxon>Nematoda</taxon>
        <taxon>Chromadorea</taxon>
        <taxon>Rhabditida</taxon>
        <taxon>Tylenchina</taxon>
        <taxon>Tylenchomorpha</taxon>
        <taxon>Tylenchoidea</taxon>
        <taxon>Meloidogynidae</taxon>
        <taxon>Meloidogyninae</taxon>
        <taxon>Meloidogyne</taxon>
    </lineage>
</organism>
<evidence type="ECO:0000256" key="5">
    <source>
        <dbReference type="ARBA" id="ARBA00023288"/>
    </source>
</evidence>
<dbReference type="GO" id="GO:0035091">
    <property type="term" value="F:phosphatidylinositol binding"/>
    <property type="evidence" value="ECO:0007669"/>
    <property type="project" value="InterPro"/>
</dbReference>
<comment type="caution">
    <text evidence="8">The sequence shown here is derived from an EMBL/GenBank/DDBJ whole genome shotgun (WGS) entry which is preliminary data.</text>
</comment>
<comment type="catalytic activity">
    <reaction evidence="1">
        <text>a 1,2-diacyl-sn-glycero-3-phosphocholine + H2O = a 1,2-diacyl-sn-glycero-3-phosphate + choline + H(+)</text>
        <dbReference type="Rhea" id="RHEA:14445"/>
        <dbReference type="ChEBI" id="CHEBI:15354"/>
        <dbReference type="ChEBI" id="CHEBI:15377"/>
        <dbReference type="ChEBI" id="CHEBI:15378"/>
        <dbReference type="ChEBI" id="CHEBI:57643"/>
        <dbReference type="ChEBI" id="CHEBI:58608"/>
        <dbReference type="EC" id="3.1.4.4"/>
    </reaction>
</comment>
<feature type="domain" description="PH" evidence="6">
    <location>
        <begin position="272"/>
        <end position="384"/>
    </location>
</feature>
<dbReference type="Gene3D" id="2.30.29.30">
    <property type="entry name" value="Pleckstrin-homology domain (PH domain)/Phosphotyrosine-binding domain (PTB)"/>
    <property type="match status" value="1"/>
</dbReference>
<dbReference type="SUPFAM" id="SSF56024">
    <property type="entry name" value="Phospholipase D/nuclease"/>
    <property type="match status" value="1"/>
</dbReference>
<evidence type="ECO:0000256" key="2">
    <source>
        <dbReference type="ARBA" id="ARBA00004635"/>
    </source>
</evidence>
<dbReference type="InterPro" id="IPR011993">
    <property type="entry name" value="PH-like_dom_sf"/>
</dbReference>
<dbReference type="AlphaFoldDB" id="A0A8T0A148"/>
<evidence type="ECO:0000259" key="7">
    <source>
        <dbReference type="PROSITE" id="PS50195"/>
    </source>
</evidence>
<proteinExistence type="predicted"/>
<dbReference type="GO" id="GO:0016020">
    <property type="term" value="C:membrane"/>
    <property type="evidence" value="ECO:0007669"/>
    <property type="project" value="UniProtKB-SubCell"/>
</dbReference>
<keyword evidence="9" id="KW-1185">Reference proteome</keyword>
<evidence type="ECO:0000256" key="1">
    <source>
        <dbReference type="ARBA" id="ARBA00000798"/>
    </source>
</evidence>
<evidence type="ECO:0000259" key="6">
    <source>
        <dbReference type="PROSITE" id="PS50003"/>
    </source>
</evidence>
<dbReference type="SMART" id="SM00233">
    <property type="entry name" value="PH"/>
    <property type="match status" value="1"/>
</dbReference>
<dbReference type="GO" id="GO:0004630">
    <property type="term" value="F:phospholipase D activity"/>
    <property type="evidence" value="ECO:0007669"/>
    <property type="project" value="UniProtKB-EC"/>
</dbReference>
<dbReference type="InterPro" id="IPR036871">
    <property type="entry name" value="PX_dom_sf"/>
</dbReference>
<dbReference type="PROSITE" id="PS50195">
    <property type="entry name" value="PX"/>
    <property type="match status" value="1"/>
</dbReference>
<evidence type="ECO:0000313" key="9">
    <source>
        <dbReference type="Proteomes" id="UP000605970"/>
    </source>
</evidence>
<keyword evidence="5" id="KW-0449">Lipoprotein</keyword>
<dbReference type="PANTHER" id="PTHR18896:SF76">
    <property type="entry name" value="PHOSPHOLIPASE"/>
    <property type="match status" value="1"/>
</dbReference>
<dbReference type="GO" id="GO:0009395">
    <property type="term" value="P:phospholipid catabolic process"/>
    <property type="evidence" value="ECO:0007669"/>
    <property type="project" value="TreeGrafter"/>
</dbReference>
<dbReference type="InterPro" id="IPR015679">
    <property type="entry name" value="PLipase_D_fam"/>
</dbReference>
<sequence length="485" mass="57304">MEQKGTNISRMADANFDYNGSAEELKANSRRRRVYIPYSTIYERQSEVRKNGYWIPGLPVEATIINVQRDTSTGYHILNPFIYTIELEHGRYKWRVLKRYQDFSYLSSRLMAHRAAEIFKAPVRRARHRIEEVIENATTDDEEKQTTKIPTVYPLLQLSKSCELDDYNDGYCIADCTWETSGVSNNTTSIERTSVDNSLSQQTPLKIQSANQLPHFPVLPDSVLVDAQMQERAKRLEKWLSSVLAIPINREYHETAEFLDVSRYSFINELGGKYKEGKVKKRPGGNKVYIGCKKFCLSWLLPWSKRWLMVKDTYIAYMDPSNEQIRLVLLFDEQFEINSHELLINTSQRPKEFVVSNLQHVLMLKCSTEEDTQAWVDIIKKCTEQNSGQIWLLKKRYGSSFPQRLNSYCQWFVDAKDCWEKVSSLIEMAREEIFIADWWLSPEIFLRRPMAEGNHWRLDYTLKRKRKRVFVYLFLFIKKWRWHLA</sequence>
<reference evidence="8" key="1">
    <citation type="journal article" date="2020" name="Ecol. Evol.">
        <title>Genome structure and content of the rice root-knot nematode (Meloidogyne graminicola).</title>
        <authorList>
            <person name="Phan N.T."/>
            <person name="Danchin E.G.J."/>
            <person name="Klopp C."/>
            <person name="Perfus-Barbeoch L."/>
            <person name="Kozlowski D.K."/>
            <person name="Koutsovoulos G.D."/>
            <person name="Lopez-Roques C."/>
            <person name="Bouchez O."/>
            <person name="Zahm M."/>
            <person name="Besnard G."/>
            <person name="Bellafiore S."/>
        </authorList>
    </citation>
    <scope>NUCLEOTIDE SEQUENCE</scope>
    <source>
        <strain evidence="8">VN-18</strain>
    </source>
</reference>
<evidence type="ECO:0000313" key="8">
    <source>
        <dbReference type="EMBL" id="KAF7639774.1"/>
    </source>
</evidence>
<dbReference type="PANTHER" id="PTHR18896">
    <property type="entry name" value="PHOSPHOLIPASE D"/>
    <property type="match status" value="1"/>
</dbReference>
<comment type="subcellular location">
    <subcellularLocation>
        <location evidence="2">Membrane</location>
        <topology evidence="2">Lipid-anchor</topology>
    </subcellularLocation>
</comment>
<dbReference type="EMBL" id="JABEBT010000003">
    <property type="protein sequence ID" value="KAF7639774.1"/>
    <property type="molecule type" value="Genomic_DNA"/>
</dbReference>
<keyword evidence="3" id="KW-0677">Repeat</keyword>
<accession>A0A8T0A148</accession>
<dbReference type="Proteomes" id="UP000605970">
    <property type="component" value="Unassembled WGS sequence"/>
</dbReference>
<dbReference type="SUPFAM" id="SSF50729">
    <property type="entry name" value="PH domain-like"/>
    <property type="match status" value="1"/>
</dbReference>
<dbReference type="InterPro" id="IPR001683">
    <property type="entry name" value="PX_dom"/>
</dbReference>
<evidence type="ECO:0000256" key="3">
    <source>
        <dbReference type="ARBA" id="ARBA00022737"/>
    </source>
</evidence>
<feature type="domain" description="PX" evidence="7">
    <location>
        <begin position="61"/>
        <end position="265"/>
    </location>
</feature>
<dbReference type="GO" id="GO:0060627">
    <property type="term" value="P:regulation of vesicle-mediated transport"/>
    <property type="evidence" value="ECO:0007669"/>
    <property type="project" value="TreeGrafter"/>
</dbReference>
<dbReference type="Gene3D" id="3.30.1520.10">
    <property type="entry name" value="Phox-like domain"/>
    <property type="match status" value="1"/>
</dbReference>
<evidence type="ECO:0000256" key="4">
    <source>
        <dbReference type="ARBA" id="ARBA00023098"/>
    </source>
</evidence>